<feature type="domain" description="HTH arsR-type" evidence="4">
    <location>
        <begin position="5"/>
        <end position="98"/>
    </location>
</feature>
<dbReference type="GO" id="GO:0003677">
    <property type="term" value="F:DNA binding"/>
    <property type="evidence" value="ECO:0007669"/>
    <property type="project" value="UniProtKB-KW"/>
</dbReference>
<proteinExistence type="predicted"/>
<evidence type="ECO:0000259" key="4">
    <source>
        <dbReference type="PROSITE" id="PS50987"/>
    </source>
</evidence>
<dbReference type="PROSITE" id="PS50987">
    <property type="entry name" value="HTH_ARSR_2"/>
    <property type="match status" value="1"/>
</dbReference>
<keyword evidence="3" id="KW-0804">Transcription</keyword>
<protein>
    <submittedName>
        <fullName evidence="5">ArsR family transcriptional regulator</fullName>
    </submittedName>
</protein>
<dbReference type="InterPro" id="IPR051081">
    <property type="entry name" value="HTH_MetalResp_TranReg"/>
</dbReference>
<dbReference type="EMBL" id="JPMI01000096">
    <property type="protein sequence ID" value="KFA92412.1"/>
    <property type="molecule type" value="Genomic_DNA"/>
</dbReference>
<dbReference type="CDD" id="cd00090">
    <property type="entry name" value="HTH_ARSR"/>
    <property type="match status" value="1"/>
</dbReference>
<evidence type="ECO:0000256" key="3">
    <source>
        <dbReference type="ARBA" id="ARBA00023163"/>
    </source>
</evidence>
<dbReference type="SMART" id="SM00418">
    <property type="entry name" value="HTH_ARSR"/>
    <property type="match status" value="1"/>
</dbReference>
<dbReference type="Proteomes" id="UP000028547">
    <property type="component" value="Unassembled WGS sequence"/>
</dbReference>
<dbReference type="Pfam" id="PF01022">
    <property type="entry name" value="HTH_5"/>
    <property type="match status" value="1"/>
</dbReference>
<dbReference type="InterPro" id="IPR036388">
    <property type="entry name" value="WH-like_DNA-bd_sf"/>
</dbReference>
<dbReference type="RefSeq" id="WP_043395085.1">
    <property type="nucleotide sequence ID" value="NZ_JPMI01000096.1"/>
</dbReference>
<evidence type="ECO:0000313" key="6">
    <source>
        <dbReference type="Proteomes" id="UP000028547"/>
    </source>
</evidence>
<dbReference type="PANTHER" id="PTHR33154:SF18">
    <property type="entry name" value="ARSENICAL RESISTANCE OPERON REPRESSOR"/>
    <property type="match status" value="1"/>
</dbReference>
<name>A0A084SVC7_9BACT</name>
<evidence type="ECO:0000256" key="1">
    <source>
        <dbReference type="ARBA" id="ARBA00023015"/>
    </source>
</evidence>
<keyword evidence="2" id="KW-0238">DNA-binding</keyword>
<dbReference type="PRINTS" id="PR00778">
    <property type="entry name" value="HTHARSR"/>
</dbReference>
<dbReference type="NCBIfam" id="NF033788">
    <property type="entry name" value="HTH_metalloreg"/>
    <property type="match status" value="1"/>
</dbReference>
<organism evidence="5 6">
    <name type="scientific">Archangium violaceum Cb vi76</name>
    <dbReference type="NCBI Taxonomy" id="1406225"/>
    <lineage>
        <taxon>Bacteria</taxon>
        <taxon>Pseudomonadati</taxon>
        <taxon>Myxococcota</taxon>
        <taxon>Myxococcia</taxon>
        <taxon>Myxococcales</taxon>
        <taxon>Cystobacterineae</taxon>
        <taxon>Archangiaceae</taxon>
        <taxon>Archangium</taxon>
    </lineage>
</organism>
<reference evidence="5 6" key="1">
    <citation type="submission" date="2014-07" db="EMBL/GenBank/DDBJ databases">
        <title>Draft Genome Sequence of Gephyronic Acid Producer, Cystobacter violaceus Strain Cb vi76.</title>
        <authorList>
            <person name="Stevens D.C."/>
            <person name="Young J."/>
            <person name="Carmichael R."/>
            <person name="Tan J."/>
            <person name="Taylor R.E."/>
        </authorList>
    </citation>
    <scope>NUCLEOTIDE SEQUENCE [LARGE SCALE GENOMIC DNA]</scope>
    <source>
        <strain evidence="5 6">Cb vi76</strain>
    </source>
</reference>
<dbReference type="GO" id="GO:0003700">
    <property type="term" value="F:DNA-binding transcription factor activity"/>
    <property type="evidence" value="ECO:0007669"/>
    <property type="project" value="InterPro"/>
</dbReference>
<gene>
    <name evidence="5" type="ORF">Q664_15535</name>
</gene>
<dbReference type="InterPro" id="IPR001845">
    <property type="entry name" value="HTH_ArsR_DNA-bd_dom"/>
</dbReference>
<sequence>MSAAISTLDVRQASRFFKALGDETRLRIVALLSHGELCVCHFESALGLSQPNASRQLGVLRSAGIVESRREGSWVYYRLAPQLDGFCKQQLKTLVSAFGRREVLKQDVERLLAARGPDSCR</sequence>
<dbReference type="InterPro" id="IPR011991">
    <property type="entry name" value="ArsR-like_HTH"/>
</dbReference>
<dbReference type="InterPro" id="IPR036390">
    <property type="entry name" value="WH_DNA-bd_sf"/>
</dbReference>
<dbReference type="SUPFAM" id="SSF46785">
    <property type="entry name" value="Winged helix' DNA-binding domain"/>
    <property type="match status" value="1"/>
</dbReference>
<dbReference type="Gene3D" id="1.10.10.10">
    <property type="entry name" value="Winged helix-like DNA-binding domain superfamily/Winged helix DNA-binding domain"/>
    <property type="match status" value="1"/>
</dbReference>
<evidence type="ECO:0000313" key="5">
    <source>
        <dbReference type="EMBL" id="KFA92412.1"/>
    </source>
</evidence>
<accession>A0A084SVC7</accession>
<keyword evidence="1" id="KW-0805">Transcription regulation</keyword>
<comment type="caution">
    <text evidence="5">The sequence shown here is derived from an EMBL/GenBank/DDBJ whole genome shotgun (WGS) entry which is preliminary data.</text>
</comment>
<dbReference type="PANTHER" id="PTHR33154">
    <property type="entry name" value="TRANSCRIPTIONAL REGULATOR, ARSR FAMILY"/>
    <property type="match status" value="1"/>
</dbReference>
<evidence type="ECO:0000256" key="2">
    <source>
        <dbReference type="ARBA" id="ARBA00023125"/>
    </source>
</evidence>
<dbReference type="AlphaFoldDB" id="A0A084SVC7"/>